<dbReference type="Proteomes" id="UP001589755">
    <property type="component" value="Unassembled WGS sequence"/>
</dbReference>
<reference evidence="5 6" key="1">
    <citation type="submission" date="2024-09" db="EMBL/GenBank/DDBJ databases">
        <authorList>
            <person name="Sun Q."/>
            <person name="Mori K."/>
        </authorList>
    </citation>
    <scope>NUCLEOTIDE SEQUENCE [LARGE SCALE GENOMIC DNA]</scope>
    <source>
        <strain evidence="5 6">CCM 8543</strain>
    </source>
</reference>
<proteinExistence type="predicted"/>
<name>A0ABV6D894_9HYPH</name>
<dbReference type="InterPro" id="IPR039422">
    <property type="entry name" value="MarR/SlyA-like"/>
</dbReference>
<evidence type="ECO:0000256" key="2">
    <source>
        <dbReference type="ARBA" id="ARBA00023125"/>
    </source>
</evidence>
<dbReference type="PANTHER" id="PTHR33164:SF104">
    <property type="entry name" value="TRANSCRIPTIONAL REGULATORY PROTEIN"/>
    <property type="match status" value="1"/>
</dbReference>
<dbReference type="SMART" id="SM00347">
    <property type="entry name" value="HTH_MARR"/>
    <property type="match status" value="1"/>
</dbReference>
<dbReference type="InterPro" id="IPR023187">
    <property type="entry name" value="Tscrpt_reg_MarR-type_CS"/>
</dbReference>
<dbReference type="SUPFAM" id="SSF46785">
    <property type="entry name" value="Winged helix' DNA-binding domain"/>
    <property type="match status" value="1"/>
</dbReference>
<keyword evidence="2" id="KW-0238">DNA-binding</keyword>
<dbReference type="RefSeq" id="WP_261518385.1">
    <property type="nucleotide sequence ID" value="NZ_JAODNW010000001.1"/>
</dbReference>
<protein>
    <submittedName>
        <fullName evidence="5">MarR family winged helix-turn-helix transcriptional regulator</fullName>
    </submittedName>
</protein>
<sequence length="144" mass="16187">MTEKPSEAVVSAWVALARAGRLATARVEERLKCAQMPPLSWYDALWELEKAGEGGLRPFELEKALLFQQYNLSRLADRLETAGLIARCACPQDRRGQVLKITEQGRALRRQMWVVYAEAIEEAIGTRLSEEEAGRLASLLCKLQ</sequence>
<dbReference type="EMBL" id="JBHLXD010000015">
    <property type="protein sequence ID" value="MFC0208863.1"/>
    <property type="molecule type" value="Genomic_DNA"/>
</dbReference>
<evidence type="ECO:0000259" key="4">
    <source>
        <dbReference type="PROSITE" id="PS50995"/>
    </source>
</evidence>
<dbReference type="InterPro" id="IPR000835">
    <property type="entry name" value="HTH_MarR-typ"/>
</dbReference>
<keyword evidence="1" id="KW-0805">Transcription regulation</keyword>
<dbReference type="PROSITE" id="PS01117">
    <property type="entry name" value="HTH_MARR_1"/>
    <property type="match status" value="1"/>
</dbReference>
<evidence type="ECO:0000313" key="5">
    <source>
        <dbReference type="EMBL" id="MFC0208863.1"/>
    </source>
</evidence>
<dbReference type="PANTHER" id="PTHR33164">
    <property type="entry name" value="TRANSCRIPTIONAL REGULATOR, MARR FAMILY"/>
    <property type="match status" value="1"/>
</dbReference>
<dbReference type="PROSITE" id="PS50995">
    <property type="entry name" value="HTH_MARR_2"/>
    <property type="match status" value="1"/>
</dbReference>
<evidence type="ECO:0000256" key="1">
    <source>
        <dbReference type="ARBA" id="ARBA00023015"/>
    </source>
</evidence>
<organism evidence="5 6">
    <name type="scientific">Chelativorans intermedius</name>
    <dbReference type="NCBI Taxonomy" id="515947"/>
    <lineage>
        <taxon>Bacteria</taxon>
        <taxon>Pseudomonadati</taxon>
        <taxon>Pseudomonadota</taxon>
        <taxon>Alphaproteobacteria</taxon>
        <taxon>Hyphomicrobiales</taxon>
        <taxon>Phyllobacteriaceae</taxon>
        <taxon>Chelativorans</taxon>
    </lineage>
</organism>
<dbReference type="InterPro" id="IPR036388">
    <property type="entry name" value="WH-like_DNA-bd_sf"/>
</dbReference>
<dbReference type="Pfam" id="PF12802">
    <property type="entry name" value="MarR_2"/>
    <property type="match status" value="1"/>
</dbReference>
<dbReference type="InterPro" id="IPR036390">
    <property type="entry name" value="WH_DNA-bd_sf"/>
</dbReference>
<accession>A0ABV6D894</accession>
<evidence type="ECO:0000313" key="6">
    <source>
        <dbReference type="Proteomes" id="UP001589755"/>
    </source>
</evidence>
<evidence type="ECO:0000256" key="3">
    <source>
        <dbReference type="ARBA" id="ARBA00023163"/>
    </source>
</evidence>
<comment type="caution">
    <text evidence="5">The sequence shown here is derived from an EMBL/GenBank/DDBJ whole genome shotgun (WGS) entry which is preliminary data.</text>
</comment>
<dbReference type="PRINTS" id="PR00598">
    <property type="entry name" value="HTHMARR"/>
</dbReference>
<keyword evidence="3" id="KW-0804">Transcription</keyword>
<keyword evidence="6" id="KW-1185">Reference proteome</keyword>
<feature type="domain" description="HTH marR-type" evidence="4">
    <location>
        <begin position="6"/>
        <end position="144"/>
    </location>
</feature>
<gene>
    <name evidence="5" type="ORF">ACFFJ2_10690</name>
</gene>
<dbReference type="Gene3D" id="1.10.10.10">
    <property type="entry name" value="Winged helix-like DNA-binding domain superfamily/Winged helix DNA-binding domain"/>
    <property type="match status" value="1"/>
</dbReference>